<evidence type="ECO:0000313" key="2">
    <source>
        <dbReference type="Proteomes" id="UP001234297"/>
    </source>
</evidence>
<comment type="caution">
    <text evidence="1">The sequence shown here is derived from an EMBL/GenBank/DDBJ whole genome shotgun (WGS) entry which is preliminary data.</text>
</comment>
<accession>A0ACC2MD26</accession>
<keyword evidence="2" id="KW-1185">Reference proteome</keyword>
<gene>
    <name evidence="1" type="ORF">MRB53_004815</name>
</gene>
<reference evidence="1 2" key="1">
    <citation type="journal article" date="2022" name="Hortic Res">
        <title>A haplotype resolved chromosomal level avocado genome allows analysis of novel avocado genes.</title>
        <authorList>
            <person name="Nath O."/>
            <person name="Fletcher S.J."/>
            <person name="Hayward A."/>
            <person name="Shaw L.M."/>
            <person name="Masouleh A.K."/>
            <person name="Furtado A."/>
            <person name="Henry R.J."/>
            <person name="Mitter N."/>
        </authorList>
    </citation>
    <scope>NUCLEOTIDE SEQUENCE [LARGE SCALE GENOMIC DNA]</scope>
    <source>
        <strain evidence="2">cv. Hass</strain>
    </source>
</reference>
<dbReference type="Proteomes" id="UP001234297">
    <property type="component" value="Chromosome 2"/>
</dbReference>
<sequence length="197" mass="22540">MGFSDSQLPRLSFLNPQIFLSDVADIAAVFAFMSDDLAASPQEAVALIHRCPDLLLGSADHCLRPTLAFLRNLGIKNLNSPTSLNAHLLNLRVGKLQEKIRFLESLGLSREEARRVCARLPAIFGYSVENNLMPKFEFLTDVMGRTIEELKGFPQYFAFSLEKRILPRHLHLKERGVRVPLQRMLLWSDQRFYAKWK</sequence>
<dbReference type="EMBL" id="CM056810">
    <property type="protein sequence ID" value="KAJ8643067.1"/>
    <property type="molecule type" value="Genomic_DNA"/>
</dbReference>
<organism evidence="1 2">
    <name type="scientific">Persea americana</name>
    <name type="common">Avocado</name>
    <dbReference type="NCBI Taxonomy" id="3435"/>
    <lineage>
        <taxon>Eukaryota</taxon>
        <taxon>Viridiplantae</taxon>
        <taxon>Streptophyta</taxon>
        <taxon>Embryophyta</taxon>
        <taxon>Tracheophyta</taxon>
        <taxon>Spermatophyta</taxon>
        <taxon>Magnoliopsida</taxon>
        <taxon>Magnoliidae</taxon>
        <taxon>Laurales</taxon>
        <taxon>Lauraceae</taxon>
        <taxon>Persea</taxon>
    </lineage>
</organism>
<protein>
    <submittedName>
        <fullName evidence="1">Uncharacterized protein</fullName>
    </submittedName>
</protein>
<evidence type="ECO:0000313" key="1">
    <source>
        <dbReference type="EMBL" id="KAJ8643067.1"/>
    </source>
</evidence>
<name>A0ACC2MD26_PERAE</name>
<proteinExistence type="predicted"/>